<dbReference type="InParanoid" id="A0A7M7JNY1"/>
<dbReference type="InterPro" id="IPR010987">
    <property type="entry name" value="Glutathione-S-Trfase_C-like"/>
</dbReference>
<protein>
    <recommendedName>
        <fullName evidence="2">GST C-terminal domain-containing protein</fullName>
    </recommendedName>
</protein>
<dbReference type="EnsemblMetazoa" id="XM_022799299">
    <property type="protein sequence ID" value="XP_022655034"/>
    <property type="gene ID" value="LOC111247845"/>
</dbReference>
<evidence type="ECO:0000313" key="4">
    <source>
        <dbReference type="Proteomes" id="UP000594260"/>
    </source>
</evidence>
<comment type="similarity">
    <text evidence="1">Belongs to the GSTCD family.</text>
</comment>
<dbReference type="GeneID" id="111247845"/>
<dbReference type="PROSITE" id="PS50405">
    <property type="entry name" value="GST_CTER"/>
    <property type="match status" value="1"/>
</dbReference>
<proteinExistence type="inferred from homology"/>
<reference evidence="3" key="1">
    <citation type="submission" date="2021-01" db="UniProtKB">
        <authorList>
            <consortium name="EnsemblMetazoa"/>
        </authorList>
    </citation>
    <scope>IDENTIFICATION</scope>
</reference>
<dbReference type="InterPro" id="IPR029063">
    <property type="entry name" value="SAM-dependent_MTases_sf"/>
</dbReference>
<dbReference type="PANTHER" id="PTHR13369:SF0">
    <property type="entry name" value="GLUTATHIONE S-TRANSFERASE C-TERMINAL DOMAIN-CONTAINING PROTEIN"/>
    <property type="match status" value="1"/>
</dbReference>
<dbReference type="CDD" id="cd02440">
    <property type="entry name" value="AdoMet_MTases"/>
    <property type="match status" value="1"/>
</dbReference>
<dbReference type="InterPro" id="IPR036282">
    <property type="entry name" value="Glutathione-S-Trfase_C_sf"/>
</dbReference>
<dbReference type="OrthoDB" id="206598at2759"/>
<dbReference type="Proteomes" id="UP000594260">
    <property type="component" value="Unplaced"/>
</dbReference>
<dbReference type="SUPFAM" id="SSF47616">
    <property type="entry name" value="GST C-terminal domain-like"/>
    <property type="match status" value="1"/>
</dbReference>
<dbReference type="SUPFAM" id="SSF53335">
    <property type="entry name" value="S-adenosyl-L-methionine-dependent methyltransferases"/>
    <property type="match status" value="1"/>
</dbReference>
<dbReference type="PANTHER" id="PTHR13369">
    <property type="match status" value="1"/>
</dbReference>
<dbReference type="Gene3D" id="3.40.50.150">
    <property type="entry name" value="Vaccinia Virus protein VP39"/>
    <property type="match status" value="1"/>
</dbReference>
<evidence type="ECO:0000256" key="1">
    <source>
        <dbReference type="ARBA" id="ARBA00008797"/>
    </source>
</evidence>
<dbReference type="InterPro" id="IPR025714">
    <property type="entry name" value="Methyltranfer_dom"/>
</dbReference>
<dbReference type="GO" id="GO:0005737">
    <property type="term" value="C:cytoplasm"/>
    <property type="evidence" value="ECO:0007669"/>
    <property type="project" value="TreeGrafter"/>
</dbReference>
<dbReference type="AlphaFoldDB" id="A0A7M7JNY1"/>
<sequence>MPWSLSQRDKLLCTLIATRENSGHTVLYLQGSEKSLTLESAMCAYALAFENVLDVVRVVLVRGRGDSAEARKFTLHNNALQKVPIVEEAPEEVRDVELPAVYVQGERRVIAGLCSCLRYILLQNSRVDILGFRAACLAACAQVSLWTSFCERDMPSALLNFPVYSQKMDAQIASWFPQELLLLENHLRIPVRTHNHKHLKQMLQVEELNHDFVEGITLTLSDLLLFFIVHLMFKEMMQRFVFDQTIPLVFKWYQRMLNLNMTKPNLAVFLALRICLKEQSKDTIHSELVVNPHTVLTHNGIEKIRVAQLPLPATCLYSQSKMNMSLRTRVKHKDASKLLRVLQHCPSLIKENVDFHQLLPWDELPEEVRPESGGLPEKRIQRKREQISNVVNAVISLIDNGSSLTIVDFCSGGGHVAIAVAYLLPNCQIVLVENKYESLHRARARAKTLGLNNVRFCQCNLDRFCGHFDVGVSLHACGEATDLAMDKCLQSGASFVSVPCCYGGISRAFPLHETLTNALKTIQPKQDIGDAAVVQEFPNQGPDDTSMYKLLCHFADRNECEEGALCMSIIDSDRTRYITSHGYETQLTNILPLSCTPKNNMIVARKRLAKQEPLTLS</sequence>
<dbReference type="FunCoup" id="A0A7M7JNY1">
    <property type="interactions" value="1512"/>
</dbReference>
<dbReference type="RefSeq" id="XP_022655034.1">
    <property type="nucleotide sequence ID" value="XM_022799299.1"/>
</dbReference>
<feature type="domain" description="GST C-terminal" evidence="2">
    <location>
        <begin position="136"/>
        <end position="283"/>
    </location>
</feature>
<evidence type="ECO:0000259" key="2">
    <source>
        <dbReference type="PROSITE" id="PS50405"/>
    </source>
</evidence>
<name>A0A7M7JNY1_VARDE</name>
<organism evidence="3 4">
    <name type="scientific">Varroa destructor</name>
    <name type="common">Honeybee mite</name>
    <dbReference type="NCBI Taxonomy" id="109461"/>
    <lineage>
        <taxon>Eukaryota</taxon>
        <taxon>Metazoa</taxon>
        <taxon>Ecdysozoa</taxon>
        <taxon>Arthropoda</taxon>
        <taxon>Chelicerata</taxon>
        <taxon>Arachnida</taxon>
        <taxon>Acari</taxon>
        <taxon>Parasitiformes</taxon>
        <taxon>Mesostigmata</taxon>
        <taxon>Gamasina</taxon>
        <taxon>Dermanyssoidea</taxon>
        <taxon>Varroidae</taxon>
        <taxon>Varroa</taxon>
    </lineage>
</organism>
<dbReference type="Pfam" id="PF13679">
    <property type="entry name" value="Methyltransf_32"/>
    <property type="match status" value="1"/>
</dbReference>
<evidence type="ECO:0000313" key="3">
    <source>
        <dbReference type="EnsemblMetazoa" id="XP_022655034"/>
    </source>
</evidence>
<accession>A0A7M7JNY1</accession>
<keyword evidence="4" id="KW-1185">Reference proteome</keyword>
<dbReference type="OMA" id="FCQLPSI"/>
<dbReference type="KEGG" id="vde:111247845"/>